<organism evidence="2 3">
    <name type="scientific">Clunio marinus</name>
    <dbReference type="NCBI Taxonomy" id="568069"/>
    <lineage>
        <taxon>Eukaryota</taxon>
        <taxon>Metazoa</taxon>
        <taxon>Ecdysozoa</taxon>
        <taxon>Arthropoda</taxon>
        <taxon>Hexapoda</taxon>
        <taxon>Insecta</taxon>
        <taxon>Pterygota</taxon>
        <taxon>Neoptera</taxon>
        <taxon>Endopterygota</taxon>
        <taxon>Diptera</taxon>
        <taxon>Nematocera</taxon>
        <taxon>Chironomoidea</taxon>
        <taxon>Chironomidae</taxon>
        <taxon>Clunio</taxon>
    </lineage>
</organism>
<keyword evidence="1" id="KW-0175">Coiled coil</keyword>
<evidence type="ECO:0000313" key="3">
    <source>
        <dbReference type="Proteomes" id="UP000183832"/>
    </source>
</evidence>
<dbReference type="GO" id="GO:0031012">
    <property type="term" value="C:extracellular matrix"/>
    <property type="evidence" value="ECO:0007669"/>
    <property type="project" value="TreeGrafter"/>
</dbReference>
<dbReference type="GO" id="GO:0007508">
    <property type="term" value="P:larval heart development"/>
    <property type="evidence" value="ECO:0007669"/>
    <property type="project" value="TreeGrafter"/>
</dbReference>
<dbReference type="OrthoDB" id="7791090at2759"/>
<accession>A0A1J1HG00</accession>
<dbReference type="PANTHER" id="PTHR33395:SF22">
    <property type="entry name" value="REVERSE TRANSCRIPTASE DOMAIN-CONTAINING PROTEIN"/>
    <property type="match status" value="1"/>
</dbReference>
<sequence length="551" mass="63951">MKMNHSVWSNSCSVYQRKLMKSKRAIEYQLQPIDVIYANAQSLNANFTHYQILCQEKSPAILMLSETHIKDFFSAELSIEGYKHISCDSDSKHTGGVIMYVRDDLCFNVVKKYQKSRTWILAVKISDSLINGLYTIIYKSPKEKICDFLSIIDEFMEECIDDDVLNVIVGDMNIDVSKSSKNTKKYLSTIQDHNLKQIVDDFTRVQIRRKRNQEEKVSKSIIDHILTNNDNISCAVNKTNLVSDHFMLELKINNRKISVKKQQEKILKNCWKKYSKKNLNERLKEIDWEHGSELNYDDNVESTIKNLKNSVNKLVVQKSKFKNKNEWFNEKIKKLKEEKKIMMMKYEFSKNMNDKKCLMKSVKKYKEAIKEEKCKDIQNKINNNKSDPKKLWKILKSMYSEKKSEIKVIQIDGALVNESSEIAESLNKFFIESVEKIVEKIPKSKKNNYIENININECKFSIRTIDEEELCNILKILKDKSYCDNLNGKVLIDAISNDSFATKLLNIVNESVTSGVVPRCLKTSTVTPIPKITNASAPEDFRPINNLPTKG</sequence>
<keyword evidence="3" id="KW-1185">Reference proteome</keyword>
<dbReference type="EMBL" id="CVRI01000002">
    <property type="protein sequence ID" value="CRK86787.1"/>
    <property type="molecule type" value="Genomic_DNA"/>
</dbReference>
<dbReference type="Proteomes" id="UP000183832">
    <property type="component" value="Unassembled WGS sequence"/>
</dbReference>
<reference evidence="2 3" key="1">
    <citation type="submission" date="2015-04" db="EMBL/GenBank/DDBJ databases">
        <authorList>
            <person name="Syromyatnikov M.Y."/>
            <person name="Popov V.N."/>
        </authorList>
    </citation>
    <scope>NUCLEOTIDE SEQUENCE [LARGE SCALE GENOMIC DNA]</scope>
</reference>
<dbReference type="InterPro" id="IPR036691">
    <property type="entry name" value="Endo/exonu/phosph_ase_sf"/>
</dbReference>
<gene>
    <name evidence="2" type="ORF">CLUMA_CG000618</name>
</gene>
<name>A0A1J1HG00_9DIPT</name>
<evidence type="ECO:0000256" key="1">
    <source>
        <dbReference type="SAM" id="Coils"/>
    </source>
</evidence>
<dbReference type="GO" id="GO:0061343">
    <property type="term" value="P:cell adhesion involved in heart morphogenesis"/>
    <property type="evidence" value="ECO:0007669"/>
    <property type="project" value="TreeGrafter"/>
</dbReference>
<feature type="coiled-coil region" evidence="1">
    <location>
        <begin position="304"/>
        <end position="338"/>
    </location>
</feature>
<dbReference type="STRING" id="568069.A0A1J1HG00"/>
<protein>
    <submittedName>
        <fullName evidence="2">CLUMA_CG000618, isoform A</fullName>
    </submittedName>
</protein>
<dbReference type="Gene3D" id="3.60.10.10">
    <property type="entry name" value="Endonuclease/exonuclease/phosphatase"/>
    <property type="match status" value="1"/>
</dbReference>
<evidence type="ECO:0000313" key="2">
    <source>
        <dbReference type="EMBL" id="CRK86787.1"/>
    </source>
</evidence>
<dbReference type="AlphaFoldDB" id="A0A1J1HG00"/>
<dbReference type="PANTHER" id="PTHR33395">
    <property type="entry name" value="TRANSCRIPTASE, PUTATIVE-RELATED-RELATED"/>
    <property type="match status" value="1"/>
</dbReference>
<dbReference type="SUPFAM" id="SSF56219">
    <property type="entry name" value="DNase I-like"/>
    <property type="match status" value="1"/>
</dbReference>
<proteinExistence type="predicted"/>